<keyword evidence="2" id="KW-0540">Nuclease</keyword>
<evidence type="ECO:0000313" key="3">
    <source>
        <dbReference type="Proteomes" id="UP000729701"/>
    </source>
</evidence>
<dbReference type="InterPro" id="IPR012296">
    <property type="entry name" value="Nuclease_put_TT1808"/>
</dbReference>
<proteinExistence type="predicted"/>
<dbReference type="InterPro" id="IPR008538">
    <property type="entry name" value="Uma2"/>
</dbReference>
<keyword evidence="2" id="KW-0378">Hydrolase</keyword>
<dbReference type="SUPFAM" id="SSF52980">
    <property type="entry name" value="Restriction endonuclease-like"/>
    <property type="match status" value="1"/>
</dbReference>
<reference evidence="2" key="1">
    <citation type="submission" date="2021-05" db="EMBL/GenBank/DDBJ databases">
        <authorList>
            <person name="Pietrasiak N."/>
            <person name="Ward R."/>
            <person name="Stajich J.E."/>
            <person name="Kurbessoian T."/>
        </authorList>
    </citation>
    <scope>NUCLEOTIDE SEQUENCE</scope>
    <source>
        <strain evidence="2">GSE-NOS-MK-12-04C</strain>
    </source>
</reference>
<evidence type="ECO:0000313" key="2">
    <source>
        <dbReference type="EMBL" id="MBW4666093.1"/>
    </source>
</evidence>
<evidence type="ECO:0000259" key="1">
    <source>
        <dbReference type="Pfam" id="PF05685"/>
    </source>
</evidence>
<sequence>MTISTDPTTLVDTQPLLLDVSNTILTVTPEQFDLLCIDNPDLRLELTPHGELIVMSPTGGESGEKNLDLAIDVGIWNRQTNLGRAFDSSTGYDFTAFGGGKPSPDVSWIEKSRLEGVKIVGFIPIVPDFVIELRSPTDRLNAVKTKMVEYQRLGVRLGLLINPQDRKVEIYRPGQEVQILESPTSIDCGDVMPGFILSMNRVL</sequence>
<organism evidence="2 3">
    <name type="scientific">Cyanomargarita calcarea GSE-NOS-MK-12-04C</name>
    <dbReference type="NCBI Taxonomy" id="2839659"/>
    <lineage>
        <taxon>Bacteria</taxon>
        <taxon>Bacillati</taxon>
        <taxon>Cyanobacteriota</taxon>
        <taxon>Cyanophyceae</taxon>
        <taxon>Nostocales</taxon>
        <taxon>Cyanomargaritaceae</taxon>
        <taxon>Cyanomargarita</taxon>
    </lineage>
</organism>
<dbReference type="AlphaFoldDB" id="A0A951QI37"/>
<reference evidence="2" key="2">
    <citation type="journal article" date="2022" name="Microbiol. Resour. Announc.">
        <title>Metagenome Sequencing to Explore Phylogenomics of Terrestrial Cyanobacteria.</title>
        <authorList>
            <person name="Ward R.D."/>
            <person name="Stajich J.E."/>
            <person name="Johansen J.R."/>
            <person name="Huntemann M."/>
            <person name="Clum A."/>
            <person name="Foster B."/>
            <person name="Foster B."/>
            <person name="Roux S."/>
            <person name="Palaniappan K."/>
            <person name="Varghese N."/>
            <person name="Mukherjee S."/>
            <person name="Reddy T.B.K."/>
            <person name="Daum C."/>
            <person name="Copeland A."/>
            <person name="Chen I.A."/>
            <person name="Ivanova N.N."/>
            <person name="Kyrpides N.C."/>
            <person name="Shapiro N."/>
            <person name="Eloe-Fadrosh E.A."/>
            <person name="Pietrasiak N."/>
        </authorList>
    </citation>
    <scope>NUCLEOTIDE SEQUENCE</scope>
    <source>
        <strain evidence="2">GSE-NOS-MK-12-04C</strain>
    </source>
</reference>
<dbReference type="Pfam" id="PF05685">
    <property type="entry name" value="Uma2"/>
    <property type="match status" value="1"/>
</dbReference>
<dbReference type="Gene3D" id="3.90.1570.10">
    <property type="entry name" value="tt1808, chain A"/>
    <property type="match status" value="1"/>
</dbReference>
<keyword evidence="2" id="KW-0255">Endonuclease</keyword>
<dbReference type="PANTHER" id="PTHR34107">
    <property type="entry name" value="SLL0198 PROTEIN-RELATED"/>
    <property type="match status" value="1"/>
</dbReference>
<dbReference type="Proteomes" id="UP000729701">
    <property type="component" value="Unassembled WGS sequence"/>
</dbReference>
<dbReference type="EMBL" id="JAHHGZ010000001">
    <property type="protein sequence ID" value="MBW4666093.1"/>
    <property type="molecule type" value="Genomic_DNA"/>
</dbReference>
<dbReference type="InterPro" id="IPR011335">
    <property type="entry name" value="Restrct_endonuc-II-like"/>
</dbReference>
<comment type="caution">
    <text evidence="2">The sequence shown here is derived from an EMBL/GenBank/DDBJ whole genome shotgun (WGS) entry which is preliminary data.</text>
</comment>
<accession>A0A951QI37</accession>
<protein>
    <submittedName>
        <fullName evidence="2">Uma2 family endonuclease</fullName>
    </submittedName>
</protein>
<dbReference type="PANTHER" id="PTHR34107:SF7">
    <property type="entry name" value="SLR2092 PROTEIN"/>
    <property type="match status" value="1"/>
</dbReference>
<feature type="domain" description="Putative restriction endonuclease" evidence="1">
    <location>
        <begin position="29"/>
        <end position="199"/>
    </location>
</feature>
<dbReference type="GO" id="GO:0004519">
    <property type="term" value="F:endonuclease activity"/>
    <property type="evidence" value="ECO:0007669"/>
    <property type="project" value="UniProtKB-KW"/>
</dbReference>
<name>A0A951QI37_9CYAN</name>
<dbReference type="CDD" id="cd06260">
    <property type="entry name" value="DUF820-like"/>
    <property type="match status" value="1"/>
</dbReference>
<gene>
    <name evidence="2" type="ORF">KME60_01290</name>
</gene>